<accession>A0A0C2RW53</accession>
<dbReference type="OrthoDB" id="3237716at2759"/>
<reference evidence="1 2" key="1">
    <citation type="submission" date="2014-04" db="EMBL/GenBank/DDBJ databases">
        <title>Evolutionary Origins and Diversification of the Mycorrhizal Mutualists.</title>
        <authorList>
            <consortium name="DOE Joint Genome Institute"/>
            <consortium name="Mycorrhizal Genomics Consortium"/>
            <person name="Kohler A."/>
            <person name="Kuo A."/>
            <person name="Nagy L.G."/>
            <person name="Floudas D."/>
            <person name="Copeland A."/>
            <person name="Barry K.W."/>
            <person name="Cichocki N."/>
            <person name="Veneault-Fourrey C."/>
            <person name="LaButti K."/>
            <person name="Lindquist E.A."/>
            <person name="Lipzen A."/>
            <person name="Lundell T."/>
            <person name="Morin E."/>
            <person name="Murat C."/>
            <person name="Riley R."/>
            <person name="Ohm R."/>
            <person name="Sun H."/>
            <person name="Tunlid A."/>
            <person name="Henrissat B."/>
            <person name="Grigoriev I.V."/>
            <person name="Hibbett D.S."/>
            <person name="Martin F."/>
        </authorList>
    </citation>
    <scope>NUCLEOTIDE SEQUENCE [LARGE SCALE GENOMIC DNA]</scope>
    <source>
        <strain evidence="1 2">Koide BX008</strain>
    </source>
</reference>
<proteinExistence type="predicted"/>
<dbReference type="AlphaFoldDB" id="A0A0C2RW53"/>
<evidence type="ECO:0000313" key="1">
    <source>
        <dbReference type="EMBL" id="KIL54470.1"/>
    </source>
</evidence>
<gene>
    <name evidence="1" type="ORF">M378DRAFT_92482</name>
</gene>
<organism evidence="1 2">
    <name type="scientific">Amanita muscaria (strain Koide BX008)</name>
    <dbReference type="NCBI Taxonomy" id="946122"/>
    <lineage>
        <taxon>Eukaryota</taxon>
        <taxon>Fungi</taxon>
        <taxon>Dikarya</taxon>
        <taxon>Basidiomycota</taxon>
        <taxon>Agaricomycotina</taxon>
        <taxon>Agaricomycetes</taxon>
        <taxon>Agaricomycetidae</taxon>
        <taxon>Agaricales</taxon>
        <taxon>Pluteineae</taxon>
        <taxon>Amanitaceae</taxon>
        <taxon>Amanita</taxon>
    </lineage>
</organism>
<sequence>PVMKQRPNLEPRPGVFSFQVNVISGEARREFSAETDGSWEDFRQRVVGYLESATGVVKLGYKVSGDTGKPTHLATIDDYRQAMDRIVQ</sequence>
<dbReference type="Proteomes" id="UP000054549">
    <property type="component" value="Unassembled WGS sequence"/>
</dbReference>
<dbReference type="EMBL" id="KN818737">
    <property type="protein sequence ID" value="KIL54470.1"/>
    <property type="molecule type" value="Genomic_DNA"/>
</dbReference>
<protein>
    <submittedName>
        <fullName evidence="1">Uncharacterized protein</fullName>
    </submittedName>
</protein>
<keyword evidence="2" id="KW-1185">Reference proteome</keyword>
<dbReference type="HOGENOM" id="CLU_2474869_0_0_1"/>
<name>A0A0C2RW53_AMAMK</name>
<dbReference type="InParanoid" id="A0A0C2RW53"/>
<evidence type="ECO:0000313" key="2">
    <source>
        <dbReference type="Proteomes" id="UP000054549"/>
    </source>
</evidence>
<feature type="non-terminal residue" evidence="1">
    <location>
        <position position="1"/>
    </location>
</feature>